<keyword evidence="8 24" id="KW-0723">Serine/threonine-protein kinase</keyword>
<evidence type="ECO:0000256" key="10">
    <source>
        <dbReference type="ARBA" id="ARBA00022679"/>
    </source>
</evidence>
<evidence type="ECO:0000256" key="20">
    <source>
        <dbReference type="ARBA" id="ARBA00035723"/>
    </source>
</evidence>
<dbReference type="GO" id="GO:0005524">
    <property type="term" value="F:ATP binding"/>
    <property type="evidence" value="ECO:0007669"/>
    <property type="project" value="UniProtKB-UniRule"/>
</dbReference>
<evidence type="ECO:0000256" key="5">
    <source>
        <dbReference type="ARBA" id="ARBA00012425"/>
    </source>
</evidence>
<accession>A0A7J7IWU4</accession>
<dbReference type="SMART" id="SM00220">
    <property type="entry name" value="S_TKc"/>
    <property type="match status" value="1"/>
</dbReference>
<proteinExistence type="inferred from homology"/>
<evidence type="ECO:0000256" key="8">
    <source>
        <dbReference type="ARBA" id="ARBA00022527"/>
    </source>
</evidence>
<evidence type="ECO:0000256" key="24">
    <source>
        <dbReference type="RuleBase" id="RU000304"/>
    </source>
</evidence>
<evidence type="ECO:0000256" key="9">
    <source>
        <dbReference type="ARBA" id="ARBA00022618"/>
    </source>
</evidence>
<dbReference type="InterPro" id="IPR011009">
    <property type="entry name" value="Kinase-like_dom_sf"/>
</dbReference>
<evidence type="ECO:0000256" key="13">
    <source>
        <dbReference type="ARBA" id="ARBA00022840"/>
    </source>
</evidence>
<keyword evidence="17" id="KW-0131">Cell cycle</keyword>
<evidence type="ECO:0000256" key="6">
    <source>
        <dbReference type="ARBA" id="ARBA00022473"/>
    </source>
</evidence>
<evidence type="ECO:0000313" key="27">
    <source>
        <dbReference type="Proteomes" id="UP000593567"/>
    </source>
</evidence>
<dbReference type="FunFam" id="1.10.510.10:FF:000328">
    <property type="entry name" value="Cyclin-dependent kinase 20 isoform 2"/>
    <property type="match status" value="1"/>
</dbReference>
<dbReference type="InterPro" id="IPR000719">
    <property type="entry name" value="Prot_kinase_dom"/>
</dbReference>
<evidence type="ECO:0000256" key="21">
    <source>
        <dbReference type="ARBA" id="ARBA00047811"/>
    </source>
</evidence>
<dbReference type="PROSITE" id="PS00108">
    <property type="entry name" value="PROTEIN_KINASE_ST"/>
    <property type="match status" value="1"/>
</dbReference>
<keyword evidence="10" id="KW-0808">Transferase</keyword>
<evidence type="ECO:0000256" key="4">
    <source>
        <dbReference type="ARBA" id="ARBA00006485"/>
    </source>
</evidence>
<keyword evidence="15" id="KW-0539">Nucleus</keyword>
<comment type="catalytic activity">
    <reaction evidence="21">
        <text>L-threonyl-[protein] + ATP = O-phospho-L-threonyl-[protein] + ADP + H(+)</text>
        <dbReference type="Rhea" id="RHEA:46608"/>
        <dbReference type="Rhea" id="RHEA-COMP:11060"/>
        <dbReference type="Rhea" id="RHEA-COMP:11605"/>
        <dbReference type="ChEBI" id="CHEBI:15378"/>
        <dbReference type="ChEBI" id="CHEBI:30013"/>
        <dbReference type="ChEBI" id="CHEBI:30616"/>
        <dbReference type="ChEBI" id="CHEBI:61977"/>
        <dbReference type="ChEBI" id="CHEBI:456216"/>
        <dbReference type="EC" id="2.7.11.22"/>
    </reaction>
</comment>
<evidence type="ECO:0000256" key="19">
    <source>
        <dbReference type="ARBA" id="ARBA00035720"/>
    </source>
</evidence>
<dbReference type="PROSITE" id="PS00107">
    <property type="entry name" value="PROTEIN_KINASE_ATP"/>
    <property type="match status" value="1"/>
</dbReference>
<keyword evidence="16" id="KW-0966">Cell projection</keyword>
<dbReference type="InterPro" id="IPR008271">
    <property type="entry name" value="Ser/Thr_kinase_AS"/>
</dbReference>
<keyword evidence="7" id="KW-0963">Cytoplasm</keyword>
<dbReference type="EMBL" id="VXIV02003314">
    <property type="protein sequence ID" value="KAF6018383.1"/>
    <property type="molecule type" value="Genomic_DNA"/>
</dbReference>
<evidence type="ECO:0000256" key="15">
    <source>
        <dbReference type="ARBA" id="ARBA00023242"/>
    </source>
</evidence>
<dbReference type="GO" id="GO:0005929">
    <property type="term" value="C:cilium"/>
    <property type="evidence" value="ECO:0007669"/>
    <property type="project" value="UniProtKB-SubCell"/>
</dbReference>
<keyword evidence="9" id="KW-0132">Cell division</keyword>
<evidence type="ECO:0000256" key="1">
    <source>
        <dbReference type="ARBA" id="ARBA00004123"/>
    </source>
</evidence>
<dbReference type="Gene3D" id="3.30.200.20">
    <property type="entry name" value="Phosphorylase Kinase, domain 1"/>
    <property type="match status" value="1"/>
</dbReference>
<dbReference type="PROSITE" id="PS50011">
    <property type="entry name" value="PROTEIN_KINASE_DOM"/>
    <property type="match status" value="1"/>
</dbReference>
<dbReference type="Pfam" id="PF00069">
    <property type="entry name" value="Pkinase"/>
    <property type="match status" value="1"/>
</dbReference>
<evidence type="ECO:0000256" key="22">
    <source>
        <dbReference type="ARBA" id="ARBA00048367"/>
    </source>
</evidence>
<keyword evidence="13 23" id="KW-0067">ATP-binding</keyword>
<comment type="similarity">
    <text evidence="4">Belongs to the protein kinase superfamily. CMGC Ser/Thr protein kinase family. CDC2/CDKX subfamily.</text>
</comment>
<evidence type="ECO:0000256" key="23">
    <source>
        <dbReference type="PROSITE-ProRule" id="PRU10141"/>
    </source>
</evidence>
<reference evidence="26" key="1">
    <citation type="submission" date="2020-06" db="EMBL/GenBank/DDBJ databases">
        <title>Draft genome of Bugula neritina, a colonial animal packing powerful symbionts and potential medicines.</title>
        <authorList>
            <person name="Rayko M."/>
        </authorList>
    </citation>
    <scope>NUCLEOTIDE SEQUENCE [LARGE SCALE GENOMIC DNA]</scope>
    <source>
        <strain evidence="26">Kwan_BN1</strain>
    </source>
</reference>
<name>A0A7J7IWU4_BUGNE</name>
<dbReference type="PANTHER" id="PTHR24056:SF171">
    <property type="entry name" value="CYCLIN-DEPENDENT KINASE 20"/>
    <property type="match status" value="1"/>
</dbReference>
<evidence type="ECO:0000256" key="11">
    <source>
        <dbReference type="ARBA" id="ARBA00022741"/>
    </source>
</evidence>
<evidence type="ECO:0000256" key="2">
    <source>
        <dbReference type="ARBA" id="ARBA00004138"/>
    </source>
</evidence>
<dbReference type="GO" id="GO:0005634">
    <property type="term" value="C:nucleus"/>
    <property type="evidence" value="ECO:0007669"/>
    <property type="project" value="UniProtKB-SubCell"/>
</dbReference>
<dbReference type="InterPro" id="IPR050108">
    <property type="entry name" value="CDK"/>
</dbReference>
<dbReference type="Gene3D" id="1.10.510.10">
    <property type="entry name" value="Transferase(Phosphotransferase) domain 1"/>
    <property type="match status" value="2"/>
</dbReference>
<dbReference type="AlphaFoldDB" id="A0A7J7IWU4"/>
<dbReference type="InterPro" id="IPR017441">
    <property type="entry name" value="Protein_kinase_ATP_BS"/>
</dbReference>
<evidence type="ECO:0000259" key="25">
    <source>
        <dbReference type="PROSITE" id="PS50011"/>
    </source>
</evidence>
<feature type="binding site" evidence="23">
    <location>
        <position position="34"/>
    </location>
    <ligand>
        <name>ATP</name>
        <dbReference type="ChEBI" id="CHEBI:30616"/>
    </ligand>
</feature>
<dbReference type="GO" id="GO:0005737">
    <property type="term" value="C:cytoplasm"/>
    <property type="evidence" value="ECO:0007669"/>
    <property type="project" value="UniProtKB-SubCell"/>
</dbReference>
<keyword evidence="12" id="KW-0418">Kinase</keyword>
<evidence type="ECO:0000256" key="12">
    <source>
        <dbReference type="ARBA" id="ARBA00022777"/>
    </source>
</evidence>
<dbReference type="PANTHER" id="PTHR24056">
    <property type="entry name" value="CELL DIVISION PROTEIN KINASE"/>
    <property type="match status" value="1"/>
</dbReference>
<evidence type="ECO:0000256" key="3">
    <source>
        <dbReference type="ARBA" id="ARBA00004496"/>
    </source>
</evidence>
<keyword evidence="14" id="KW-0969">Cilium</keyword>
<dbReference type="GO" id="GO:0051301">
    <property type="term" value="P:cell division"/>
    <property type="evidence" value="ECO:0007669"/>
    <property type="project" value="UniProtKB-KW"/>
</dbReference>
<evidence type="ECO:0000256" key="17">
    <source>
        <dbReference type="ARBA" id="ARBA00023306"/>
    </source>
</evidence>
<dbReference type="EC" id="2.7.11.22" evidence="5"/>
<evidence type="ECO:0000313" key="26">
    <source>
        <dbReference type="EMBL" id="KAF6018383.1"/>
    </source>
</evidence>
<dbReference type="SUPFAM" id="SSF56112">
    <property type="entry name" value="Protein kinase-like (PK-like)"/>
    <property type="match status" value="1"/>
</dbReference>
<comment type="catalytic activity">
    <reaction evidence="22">
        <text>L-seryl-[protein] + ATP = O-phospho-L-seryl-[protein] + ADP + H(+)</text>
        <dbReference type="Rhea" id="RHEA:17989"/>
        <dbReference type="Rhea" id="RHEA-COMP:9863"/>
        <dbReference type="Rhea" id="RHEA-COMP:11604"/>
        <dbReference type="ChEBI" id="CHEBI:15378"/>
        <dbReference type="ChEBI" id="CHEBI:29999"/>
        <dbReference type="ChEBI" id="CHEBI:30616"/>
        <dbReference type="ChEBI" id="CHEBI:83421"/>
        <dbReference type="ChEBI" id="CHEBI:456216"/>
        <dbReference type="EC" id="2.7.11.22"/>
    </reaction>
</comment>
<evidence type="ECO:0000256" key="16">
    <source>
        <dbReference type="ARBA" id="ARBA00023273"/>
    </source>
</evidence>
<evidence type="ECO:0000256" key="14">
    <source>
        <dbReference type="ARBA" id="ARBA00023069"/>
    </source>
</evidence>
<evidence type="ECO:0000256" key="18">
    <source>
        <dbReference type="ARBA" id="ARBA00035711"/>
    </source>
</evidence>
<sequence length="295" mass="33035">MEQYTILGRIGEGAHGIVSKAKNIESGEIVAIKKVALRKIEDGIPNTALREIQALREIGDSPYIVRLRKMFPHGNGFVLVFDYMLSDLSEVIRSAIKPLTEAQVKSYMLMLLKGVEFMHGNSIMHRDLKPANLLISPTGVLKIADFGLARVFQNNSGRLYSHQVATRPKTAVLFLTHYYFNQQGVSELPDYGKIEFTKSTPVPLEELCPDAPDVAIDLLKQFLVYPTKQRISSGKALLHAYFFSEPLPAHHSELPIPQRSKKVRHPHGPNFGVDQPITASLIDPDLISPHILRRN</sequence>
<comment type="caution">
    <text evidence="26">The sequence shown here is derived from an EMBL/GenBank/DDBJ whole genome shotgun (WGS) entry which is preliminary data.</text>
</comment>
<feature type="domain" description="Protein kinase" evidence="25">
    <location>
        <begin position="4"/>
        <end position="242"/>
    </location>
</feature>
<comment type="subcellular location">
    <subcellularLocation>
        <location evidence="2">Cell projection</location>
        <location evidence="2">Cilium</location>
    </subcellularLocation>
    <subcellularLocation>
        <location evidence="3">Cytoplasm</location>
    </subcellularLocation>
    <subcellularLocation>
        <location evidence="1">Nucleus</location>
    </subcellularLocation>
</comment>
<keyword evidence="27" id="KW-1185">Reference proteome</keyword>
<gene>
    <name evidence="26" type="ORF">EB796_023319</name>
</gene>
<keyword evidence="11 23" id="KW-0547">Nucleotide-binding</keyword>
<dbReference type="FunFam" id="3.30.200.20:FF:000211">
    <property type="entry name" value="Putative cyclin-dependent kinase 20"/>
    <property type="match status" value="1"/>
</dbReference>
<keyword evidence="6" id="KW-0217">Developmental protein</keyword>
<organism evidence="26 27">
    <name type="scientific">Bugula neritina</name>
    <name type="common">Brown bryozoan</name>
    <name type="synonym">Sertularia neritina</name>
    <dbReference type="NCBI Taxonomy" id="10212"/>
    <lineage>
        <taxon>Eukaryota</taxon>
        <taxon>Metazoa</taxon>
        <taxon>Spiralia</taxon>
        <taxon>Lophotrochozoa</taxon>
        <taxon>Bryozoa</taxon>
        <taxon>Gymnolaemata</taxon>
        <taxon>Cheilostomatida</taxon>
        <taxon>Flustrina</taxon>
        <taxon>Buguloidea</taxon>
        <taxon>Bugulidae</taxon>
        <taxon>Bugula</taxon>
    </lineage>
</organism>
<dbReference type="Proteomes" id="UP000593567">
    <property type="component" value="Unassembled WGS sequence"/>
</dbReference>
<evidence type="ECO:0000256" key="7">
    <source>
        <dbReference type="ARBA" id="ARBA00022490"/>
    </source>
</evidence>
<protein>
    <recommendedName>
        <fullName evidence="18">Cyclin-dependent kinase 20</fullName>
        <ecNumber evidence="5">2.7.11.22</ecNumber>
    </recommendedName>
    <alternativeName>
        <fullName evidence="19">Cell cycle-related kinase</fullName>
    </alternativeName>
    <alternativeName>
        <fullName evidence="20">Cell division protein kinase 20</fullName>
    </alternativeName>
</protein>
<dbReference type="GO" id="GO:0004693">
    <property type="term" value="F:cyclin-dependent protein serine/threonine kinase activity"/>
    <property type="evidence" value="ECO:0007669"/>
    <property type="project" value="UniProtKB-EC"/>
</dbReference>
<dbReference type="OrthoDB" id="63265at2759"/>